<reference evidence="1 2" key="1">
    <citation type="submission" date="2017-07" db="EMBL/GenBank/DDBJ databases">
        <authorList>
            <person name="Sun Z.S."/>
            <person name="Albrecht U."/>
            <person name="Echele G."/>
            <person name="Lee C.C."/>
        </authorList>
    </citation>
    <scope>NUCLEOTIDE SEQUENCE [LARGE SCALE GENOMIC DNA]</scope>
    <source>
        <strain evidence="2">type strain: KCTC 22618</strain>
    </source>
</reference>
<dbReference type="Proteomes" id="UP000215214">
    <property type="component" value="Chromosome TJEJU"/>
</dbReference>
<evidence type="ECO:0000313" key="2">
    <source>
        <dbReference type="Proteomes" id="UP000215214"/>
    </source>
</evidence>
<evidence type="ECO:0008006" key="3">
    <source>
        <dbReference type="Google" id="ProtNLM"/>
    </source>
</evidence>
<dbReference type="InterPro" id="IPR025427">
    <property type="entry name" value="DUF4160"/>
</dbReference>
<accession>A0A238U4X8</accession>
<proteinExistence type="predicted"/>
<dbReference type="AlphaFoldDB" id="A0A238U4X8"/>
<sequence length="117" mass="13886">MSENTLEKILADLLLNYMELSETEIDFLLQNSDYNFKERITTIKNLKIIIYSNDHNPPHFHVISNDYKINAKFLIENGELLSGEMKSKDLKRIRAFYESPKTKMVMEKIWNKKNKNT</sequence>
<dbReference type="KEGG" id="tje:TJEJU_0389"/>
<evidence type="ECO:0000313" key="1">
    <source>
        <dbReference type="EMBL" id="SNR14187.1"/>
    </source>
</evidence>
<organism evidence="1 2">
    <name type="scientific">Tenacibaculum jejuense</name>
    <dbReference type="NCBI Taxonomy" id="584609"/>
    <lineage>
        <taxon>Bacteria</taxon>
        <taxon>Pseudomonadati</taxon>
        <taxon>Bacteroidota</taxon>
        <taxon>Flavobacteriia</taxon>
        <taxon>Flavobacteriales</taxon>
        <taxon>Flavobacteriaceae</taxon>
        <taxon>Tenacibaculum</taxon>
    </lineage>
</organism>
<name>A0A238U4X8_9FLAO</name>
<dbReference type="RefSeq" id="WP_095069048.1">
    <property type="nucleotide sequence ID" value="NZ_LT899436.1"/>
</dbReference>
<protein>
    <recommendedName>
        <fullName evidence="3">DUF4160 domain-containing protein</fullName>
    </recommendedName>
</protein>
<dbReference type="EMBL" id="LT899436">
    <property type="protein sequence ID" value="SNR14187.1"/>
    <property type="molecule type" value="Genomic_DNA"/>
</dbReference>
<dbReference type="Pfam" id="PF13711">
    <property type="entry name" value="DUF4160"/>
    <property type="match status" value="1"/>
</dbReference>
<dbReference type="OrthoDB" id="122670at2"/>
<gene>
    <name evidence="1" type="ORF">TJEJU_0389</name>
</gene>
<keyword evidence="2" id="KW-1185">Reference proteome</keyword>